<dbReference type="EMBL" id="HAED01015397">
    <property type="protein sequence ID" value="SBR01842.1"/>
    <property type="molecule type" value="Transcribed_RNA"/>
</dbReference>
<feature type="region of interest" description="Disordered" evidence="1">
    <location>
        <begin position="1"/>
        <end position="23"/>
    </location>
</feature>
<evidence type="ECO:0000313" key="2">
    <source>
        <dbReference type="EMBL" id="SBR01842.1"/>
    </source>
</evidence>
<name>A0A1A8IWX5_NOTKU</name>
<reference evidence="2" key="1">
    <citation type="submission" date="2016-05" db="EMBL/GenBank/DDBJ databases">
        <authorList>
            <person name="Lavstsen T."/>
            <person name="Jespersen J.S."/>
        </authorList>
    </citation>
    <scope>NUCLEOTIDE SEQUENCE</scope>
    <source>
        <tissue evidence="2">Brain</tissue>
    </source>
</reference>
<feature type="non-terminal residue" evidence="2">
    <location>
        <position position="1"/>
    </location>
</feature>
<accession>A0A1A8IWX5</accession>
<reference evidence="2" key="2">
    <citation type="submission" date="2016-06" db="EMBL/GenBank/DDBJ databases">
        <title>The genome of a short-lived fish provides insights into sex chromosome evolution and the genetic control of aging.</title>
        <authorList>
            <person name="Reichwald K."/>
            <person name="Felder M."/>
            <person name="Petzold A."/>
            <person name="Koch P."/>
            <person name="Groth M."/>
            <person name="Platzer M."/>
        </authorList>
    </citation>
    <scope>NUCLEOTIDE SEQUENCE</scope>
    <source>
        <tissue evidence="2">Brain</tissue>
    </source>
</reference>
<feature type="compositionally biased region" description="Low complexity" evidence="1">
    <location>
        <begin position="9"/>
        <end position="22"/>
    </location>
</feature>
<dbReference type="AlphaFoldDB" id="A0A1A8IWX5"/>
<protein>
    <submittedName>
        <fullName evidence="2">Si:dkey-266m15.7</fullName>
    </submittedName>
</protein>
<evidence type="ECO:0000256" key="1">
    <source>
        <dbReference type="SAM" id="MobiDB-lite"/>
    </source>
</evidence>
<organism evidence="2">
    <name type="scientific">Nothobranchius kuhntae</name>
    <name type="common">Beira killifish</name>
    <dbReference type="NCBI Taxonomy" id="321403"/>
    <lineage>
        <taxon>Eukaryota</taxon>
        <taxon>Metazoa</taxon>
        <taxon>Chordata</taxon>
        <taxon>Craniata</taxon>
        <taxon>Vertebrata</taxon>
        <taxon>Euteleostomi</taxon>
        <taxon>Actinopterygii</taxon>
        <taxon>Neopterygii</taxon>
        <taxon>Teleostei</taxon>
        <taxon>Neoteleostei</taxon>
        <taxon>Acanthomorphata</taxon>
        <taxon>Ovalentaria</taxon>
        <taxon>Atherinomorphae</taxon>
        <taxon>Cyprinodontiformes</taxon>
        <taxon>Nothobranchiidae</taxon>
        <taxon>Nothobranchius</taxon>
    </lineage>
</organism>
<proteinExistence type="predicted"/>
<gene>
    <name evidence="2" type="primary">SI:DKEY-266M15.7</name>
</gene>
<sequence>RPLLERGWSSSEESALTSCSPSETGIRWDLRNSWLQFNCTAVRQKMEQTERLQLPLFGSITSLS</sequence>